<name>A0A834FAD2_ORYME</name>
<dbReference type="AlphaFoldDB" id="A0A834FAD2"/>
<proteinExistence type="predicted"/>
<feature type="region of interest" description="Disordered" evidence="1">
    <location>
        <begin position="1"/>
        <end position="20"/>
    </location>
</feature>
<evidence type="ECO:0000313" key="2">
    <source>
        <dbReference type="EMBL" id="KAF6726916.1"/>
    </source>
</evidence>
<gene>
    <name evidence="2" type="ORF">FQA47_019096</name>
</gene>
<comment type="caution">
    <text evidence="2">The sequence shown here is derived from an EMBL/GenBank/DDBJ whole genome shotgun (WGS) entry which is preliminary data.</text>
</comment>
<evidence type="ECO:0000313" key="3">
    <source>
        <dbReference type="Proteomes" id="UP000646548"/>
    </source>
</evidence>
<feature type="compositionally biased region" description="Polar residues" evidence="1">
    <location>
        <begin position="1"/>
        <end position="16"/>
    </location>
</feature>
<evidence type="ECO:0000256" key="1">
    <source>
        <dbReference type="SAM" id="MobiDB-lite"/>
    </source>
</evidence>
<organism evidence="2 3">
    <name type="scientific">Oryzias melastigma</name>
    <name type="common">Marine medaka</name>
    <dbReference type="NCBI Taxonomy" id="30732"/>
    <lineage>
        <taxon>Eukaryota</taxon>
        <taxon>Metazoa</taxon>
        <taxon>Chordata</taxon>
        <taxon>Craniata</taxon>
        <taxon>Vertebrata</taxon>
        <taxon>Euteleostomi</taxon>
        <taxon>Actinopterygii</taxon>
        <taxon>Neopterygii</taxon>
        <taxon>Teleostei</taxon>
        <taxon>Neoteleostei</taxon>
        <taxon>Acanthomorphata</taxon>
        <taxon>Ovalentaria</taxon>
        <taxon>Atherinomorphae</taxon>
        <taxon>Beloniformes</taxon>
        <taxon>Adrianichthyidae</taxon>
        <taxon>Oryziinae</taxon>
        <taxon>Oryzias</taxon>
    </lineage>
</organism>
<dbReference type="Proteomes" id="UP000646548">
    <property type="component" value="Unassembled WGS sequence"/>
</dbReference>
<reference evidence="2" key="1">
    <citation type="journal article" name="BMC Genomics">
        <title>Long-read sequencing and de novo genome assembly of marine medaka (Oryzias melastigma).</title>
        <authorList>
            <person name="Liang P."/>
            <person name="Saqib H.S.A."/>
            <person name="Ni X."/>
            <person name="Shen Y."/>
        </authorList>
    </citation>
    <scope>NUCLEOTIDE SEQUENCE</scope>
    <source>
        <strain evidence="2">Bigg-433</strain>
    </source>
</reference>
<dbReference type="EMBL" id="WKFB01000318">
    <property type="protein sequence ID" value="KAF6726916.1"/>
    <property type="molecule type" value="Genomic_DNA"/>
</dbReference>
<accession>A0A834FAD2</accession>
<sequence length="110" mass="12262">MIQTASKLLQENPQEDVSNDRLKVESEQQVFLRETEASPEWCEASAPVRNSPVCYCKNKGELRISDGQDFGFEERLKMFSMVAAAGKIPGSDRRLLLSEAPSSSITVKQP</sequence>
<protein>
    <submittedName>
        <fullName evidence="2">Uncharacterized protein</fullName>
    </submittedName>
</protein>